<dbReference type="Proteomes" id="UP000567179">
    <property type="component" value="Unassembled WGS sequence"/>
</dbReference>
<feature type="signal peptide" evidence="1">
    <location>
        <begin position="1"/>
        <end position="18"/>
    </location>
</feature>
<proteinExistence type="predicted"/>
<dbReference type="AlphaFoldDB" id="A0A8H5BP39"/>
<evidence type="ECO:0000313" key="3">
    <source>
        <dbReference type="Proteomes" id="UP000567179"/>
    </source>
</evidence>
<evidence type="ECO:0000313" key="2">
    <source>
        <dbReference type="EMBL" id="KAF5326927.1"/>
    </source>
</evidence>
<comment type="caution">
    <text evidence="2">The sequence shown here is derived from an EMBL/GenBank/DDBJ whole genome shotgun (WGS) entry which is preliminary data.</text>
</comment>
<name>A0A8H5BP39_9AGAR</name>
<accession>A0A8H5BP39</accession>
<evidence type="ECO:0000256" key="1">
    <source>
        <dbReference type="SAM" id="SignalP"/>
    </source>
</evidence>
<keyword evidence="1" id="KW-0732">Signal</keyword>
<dbReference type="EMBL" id="JAACJJ010000014">
    <property type="protein sequence ID" value="KAF5326927.1"/>
    <property type="molecule type" value="Genomic_DNA"/>
</dbReference>
<protein>
    <submittedName>
        <fullName evidence="2">Uncharacterized protein</fullName>
    </submittedName>
</protein>
<keyword evidence="3" id="KW-1185">Reference proteome</keyword>
<feature type="chain" id="PRO_5034643611" evidence="1">
    <location>
        <begin position="19"/>
        <end position="141"/>
    </location>
</feature>
<sequence>MRFSFFLVLLSLFAPILAAPLPGKDAEASQPKAPANPGDFVKVQGKHFIEGAHTTEIRPHPAIVVHHEPDTHNVHVAILSHDHPEDRHATPERGPISMVPNVVHQDNVKAIGPPPPGKVGLPEKLDNHQLAQLHQELAKHG</sequence>
<gene>
    <name evidence="2" type="ORF">D9619_004299</name>
</gene>
<organism evidence="2 3">
    <name type="scientific">Psilocybe cf. subviscida</name>
    <dbReference type="NCBI Taxonomy" id="2480587"/>
    <lineage>
        <taxon>Eukaryota</taxon>
        <taxon>Fungi</taxon>
        <taxon>Dikarya</taxon>
        <taxon>Basidiomycota</taxon>
        <taxon>Agaricomycotina</taxon>
        <taxon>Agaricomycetes</taxon>
        <taxon>Agaricomycetidae</taxon>
        <taxon>Agaricales</taxon>
        <taxon>Agaricineae</taxon>
        <taxon>Strophariaceae</taxon>
        <taxon>Psilocybe</taxon>
    </lineage>
</organism>
<reference evidence="2 3" key="1">
    <citation type="journal article" date="2020" name="ISME J.">
        <title>Uncovering the hidden diversity of litter-decomposition mechanisms in mushroom-forming fungi.</title>
        <authorList>
            <person name="Floudas D."/>
            <person name="Bentzer J."/>
            <person name="Ahren D."/>
            <person name="Johansson T."/>
            <person name="Persson P."/>
            <person name="Tunlid A."/>
        </authorList>
    </citation>
    <scope>NUCLEOTIDE SEQUENCE [LARGE SCALE GENOMIC DNA]</scope>
    <source>
        <strain evidence="2 3">CBS 101986</strain>
    </source>
</reference>